<dbReference type="PANTHER" id="PTHR10809">
    <property type="entry name" value="VESICLE-ASSOCIATED MEMBRANE PROTEIN-ASSOCIATED PROTEIN"/>
    <property type="match status" value="1"/>
</dbReference>
<feature type="domain" description="MSP" evidence="5">
    <location>
        <begin position="1"/>
        <end position="56"/>
    </location>
</feature>
<accession>R0FB70</accession>
<dbReference type="InterPro" id="IPR000535">
    <property type="entry name" value="MSP_dom"/>
</dbReference>
<dbReference type="eggNOG" id="KOG0439">
    <property type="taxonomic scope" value="Eukaryota"/>
</dbReference>
<keyword evidence="4" id="KW-0812">Transmembrane</keyword>
<gene>
    <name evidence="6" type="ORF">CARUB_v10002118mg</name>
</gene>
<dbReference type="Proteomes" id="UP000029121">
    <property type="component" value="Unassembled WGS sequence"/>
</dbReference>
<sequence length="168" mass="18647">MQAQKEAPLDMQCKDKFLVQTVIVSDGTTSKDVLAEMFTKEAGRVIEDFKLRVVYIPANPPSPVPEGSEEGNSPRPSLNDIASQSTSLFDDVSRTFEETNEKSSEAWSMISKLTEEKTSAIQQSQLLRQELELLRRESSTKQSGGHSLALMLLVGLLGCFIGYIFNRT</sequence>
<keyword evidence="4" id="KW-0472">Membrane</keyword>
<proteinExistence type="inferred from homology"/>
<dbReference type="GO" id="GO:0005789">
    <property type="term" value="C:endoplasmic reticulum membrane"/>
    <property type="evidence" value="ECO:0007669"/>
    <property type="project" value="InterPro"/>
</dbReference>
<feature type="coiled-coil region" evidence="2">
    <location>
        <begin position="110"/>
        <end position="137"/>
    </location>
</feature>
<dbReference type="GO" id="GO:0005886">
    <property type="term" value="C:plasma membrane"/>
    <property type="evidence" value="ECO:0007669"/>
    <property type="project" value="TreeGrafter"/>
</dbReference>
<dbReference type="SUPFAM" id="SSF49354">
    <property type="entry name" value="PapD-like"/>
    <property type="match status" value="1"/>
</dbReference>
<name>R0FB70_9BRAS</name>
<evidence type="ECO:0000256" key="1">
    <source>
        <dbReference type="ARBA" id="ARBA00008932"/>
    </source>
</evidence>
<dbReference type="STRING" id="81985.R0FB70"/>
<keyword evidence="2" id="KW-0175">Coiled coil</keyword>
<evidence type="ECO:0000313" key="7">
    <source>
        <dbReference type="Proteomes" id="UP000029121"/>
    </source>
</evidence>
<evidence type="ECO:0000259" key="5">
    <source>
        <dbReference type="PROSITE" id="PS50202"/>
    </source>
</evidence>
<evidence type="ECO:0000313" key="6">
    <source>
        <dbReference type="EMBL" id="EOA19292.1"/>
    </source>
</evidence>
<keyword evidence="4" id="KW-1133">Transmembrane helix</keyword>
<evidence type="ECO:0000256" key="2">
    <source>
        <dbReference type="SAM" id="Coils"/>
    </source>
</evidence>
<keyword evidence="7" id="KW-1185">Reference proteome</keyword>
<reference evidence="7" key="1">
    <citation type="journal article" date="2013" name="Nat. Genet.">
        <title>The Capsella rubella genome and the genomic consequences of rapid mating system evolution.</title>
        <authorList>
            <person name="Slotte T."/>
            <person name="Hazzouri K.M."/>
            <person name="Agren J.A."/>
            <person name="Koenig D."/>
            <person name="Maumus F."/>
            <person name="Guo Y.L."/>
            <person name="Steige K."/>
            <person name="Platts A.E."/>
            <person name="Escobar J.S."/>
            <person name="Newman L.K."/>
            <person name="Wang W."/>
            <person name="Mandakova T."/>
            <person name="Vello E."/>
            <person name="Smith L.M."/>
            <person name="Henz S.R."/>
            <person name="Steffen J."/>
            <person name="Takuno S."/>
            <person name="Brandvain Y."/>
            <person name="Coop G."/>
            <person name="Andolfatto P."/>
            <person name="Hu T.T."/>
            <person name="Blanchette M."/>
            <person name="Clark R.M."/>
            <person name="Quesneville H."/>
            <person name="Nordborg M."/>
            <person name="Gaut B.S."/>
            <person name="Lysak M.A."/>
            <person name="Jenkins J."/>
            <person name="Grimwood J."/>
            <person name="Chapman J."/>
            <person name="Prochnik S."/>
            <person name="Shu S."/>
            <person name="Rokhsar D."/>
            <person name="Schmutz J."/>
            <person name="Weigel D."/>
            <person name="Wright S.I."/>
        </authorList>
    </citation>
    <scope>NUCLEOTIDE SEQUENCE [LARGE SCALE GENOMIC DNA]</scope>
    <source>
        <strain evidence="7">cv. Monte Gargano</strain>
    </source>
</reference>
<dbReference type="GO" id="GO:0090158">
    <property type="term" value="P:endoplasmic reticulum membrane organization"/>
    <property type="evidence" value="ECO:0007669"/>
    <property type="project" value="TreeGrafter"/>
</dbReference>
<dbReference type="InterPro" id="IPR013783">
    <property type="entry name" value="Ig-like_fold"/>
</dbReference>
<evidence type="ECO:0000256" key="3">
    <source>
        <dbReference type="SAM" id="MobiDB-lite"/>
    </source>
</evidence>
<dbReference type="PANTHER" id="PTHR10809:SF160">
    <property type="entry name" value="VESICLE-ASSOCIATED PROTEIN 1-3"/>
    <property type="match status" value="1"/>
</dbReference>
<dbReference type="InterPro" id="IPR008962">
    <property type="entry name" value="PapD-like_sf"/>
</dbReference>
<feature type="region of interest" description="Disordered" evidence="3">
    <location>
        <begin position="59"/>
        <end position="86"/>
    </location>
</feature>
<protein>
    <recommendedName>
        <fullName evidence="5">MSP domain-containing protein</fullName>
    </recommendedName>
</protein>
<organism evidence="6 7">
    <name type="scientific">Capsella rubella</name>
    <dbReference type="NCBI Taxonomy" id="81985"/>
    <lineage>
        <taxon>Eukaryota</taxon>
        <taxon>Viridiplantae</taxon>
        <taxon>Streptophyta</taxon>
        <taxon>Embryophyta</taxon>
        <taxon>Tracheophyta</taxon>
        <taxon>Spermatophyta</taxon>
        <taxon>Magnoliopsida</taxon>
        <taxon>eudicotyledons</taxon>
        <taxon>Gunneridae</taxon>
        <taxon>Pentapetalae</taxon>
        <taxon>rosids</taxon>
        <taxon>malvids</taxon>
        <taxon>Brassicales</taxon>
        <taxon>Brassicaceae</taxon>
        <taxon>Camelineae</taxon>
        <taxon>Capsella</taxon>
    </lineage>
</organism>
<dbReference type="Gene3D" id="2.60.40.10">
    <property type="entry name" value="Immunoglobulins"/>
    <property type="match status" value="1"/>
</dbReference>
<feature type="transmembrane region" description="Helical" evidence="4">
    <location>
        <begin position="145"/>
        <end position="165"/>
    </location>
</feature>
<comment type="similarity">
    <text evidence="1">Belongs to the VAMP-associated protein (VAP) (TC 9.B.17) family.</text>
</comment>
<dbReference type="AlphaFoldDB" id="R0FB70"/>
<dbReference type="InterPro" id="IPR016763">
    <property type="entry name" value="VAP"/>
</dbReference>
<evidence type="ECO:0000256" key="4">
    <source>
        <dbReference type="SAM" id="Phobius"/>
    </source>
</evidence>
<dbReference type="GO" id="GO:0061817">
    <property type="term" value="P:endoplasmic reticulum-plasma membrane tethering"/>
    <property type="evidence" value="ECO:0007669"/>
    <property type="project" value="TreeGrafter"/>
</dbReference>
<dbReference type="PROSITE" id="PS50202">
    <property type="entry name" value="MSP"/>
    <property type="match status" value="1"/>
</dbReference>
<dbReference type="EMBL" id="KB870810">
    <property type="protein sequence ID" value="EOA19292.1"/>
    <property type="molecule type" value="Genomic_DNA"/>
</dbReference>